<proteinExistence type="predicted"/>
<keyword evidence="4" id="KW-1185">Reference proteome</keyword>
<reference evidence="4" key="1">
    <citation type="submission" date="2018-06" db="EMBL/GenBank/DDBJ databases">
        <authorList>
            <person name="Helene L.C."/>
            <person name="Dall'Agnol R."/>
            <person name="Delamuta J.R."/>
            <person name="Hungria M."/>
        </authorList>
    </citation>
    <scope>NUCLEOTIDE SEQUENCE [LARGE SCALE GENOMIC DNA]</scope>
    <source>
        <strain evidence="4">CNPSo 3140</strain>
    </source>
</reference>
<keyword evidence="1" id="KW-0560">Oxidoreductase</keyword>
<gene>
    <name evidence="3" type="ORF">DPM35_26925</name>
</gene>
<dbReference type="PANTHER" id="PTHR13847">
    <property type="entry name" value="SARCOSINE DEHYDROGENASE-RELATED"/>
    <property type="match status" value="1"/>
</dbReference>
<dbReference type="AlphaFoldDB" id="A0A330GPF4"/>
<dbReference type="RefSeq" id="WP_112130218.1">
    <property type="nucleotide sequence ID" value="NZ_QMBQ01000009.1"/>
</dbReference>
<feature type="domain" description="FAD dependent oxidoreductase" evidence="2">
    <location>
        <begin position="39"/>
        <end position="400"/>
    </location>
</feature>
<comment type="caution">
    <text evidence="3">The sequence shown here is derived from an EMBL/GenBank/DDBJ whole genome shotgun (WGS) entry which is preliminary data.</text>
</comment>
<sequence>MGKTFRARRLPAHGVKAGWAALLPSRKPTPELDRAITADVVVIGAGFAGLAAATRLTELDPSLSVAVIDADVVGNGASGRNSGFLIDLPHDISSGNFGVDAATKSRNEITVARSAIQLYTRLAHTNGWDKDVFDPCGKYSVAMTDAGKEHLAAYSSKLKALGEPHQLLDAAAIADVTGTRSFKSGLFTPGAAMIQPVALVRGIADSFEGSSVTLFERTPALSIETSWCGCAVKTPKGEIRADKVILATNGHAESFGFGRGELLHVFTYASLTEPFDPSVLGGLRKWGATPAAPMGTTVRRINGAEGDRILIRSRYSYNASIEVGSSSMKGASKLHDRKFADRFPELRNLKFQFRWAGAMALTWNTVPLFGELEDRIFSACACNGIGGTKATAAGIAAAELVIGHRSALREIFQAFDKPQKLPPRPLVEVGVRFNLAMREWRAGRE</sequence>
<name>A0A330GPF4_9HYPH</name>
<reference evidence="3 4" key="2">
    <citation type="submission" date="2018-07" db="EMBL/GenBank/DDBJ databases">
        <title>Diversity of Mesorhizobium strains in Brazil.</title>
        <authorList>
            <person name="Helene L.C.F."/>
            <person name="Dall'Agnol R."/>
            <person name="Delamuta J.R.M."/>
            <person name="Hungria M."/>
        </authorList>
    </citation>
    <scope>NUCLEOTIDE SEQUENCE [LARGE SCALE GENOMIC DNA]</scope>
    <source>
        <strain evidence="3 4">CNPSo 3140</strain>
    </source>
</reference>
<accession>A0A330GPF4</accession>
<evidence type="ECO:0000313" key="4">
    <source>
        <dbReference type="Proteomes" id="UP000251956"/>
    </source>
</evidence>
<dbReference type="GO" id="GO:0005737">
    <property type="term" value="C:cytoplasm"/>
    <property type="evidence" value="ECO:0007669"/>
    <property type="project" value="TreeGrafter"/>
</dbReference>
<evidence type="ECO:0000259" key="2">
    <source>
        <dbReference type="Pfam" id="PF01266"/>
    </source>
</evidence>
<dbReference type="OrthoDB" id="311718at2"/>
<dbReference type="Gene3D" id="3.50.50.60">
    <property type="entry name" value="FAD/NAD(P)-binding domain"/>
    <property type="match status" value="1"/>
</dbReference>
<dbReference type="Pfam" id="PF01266">
    <property type="entry name" value="DAO"/>
    <property type="match status" value="1"/>
</dbReference>
<evidence type="ECO:0000313" key="3">
    <source>
        <dbReference type="EMBL" id="RAZ73014.1"/>
    </source>
</evidence>
<dbReference type="InterPro" id="IPR036188">
    <property type="entry name" value="FAD/NAD-bd_sf"/>
</dbReference>
<dbReference type="Gene3D" id="3.30.9.10">
    <property type="entry name" value="D-Amino Acid Oxidase, subunit A, domain 2"/>
    <property type="match status" value="1"/>
</dbReference>
<dbReference type="InterPro" id="IPR006076">
    <property type="entry name" value="FAD-dep_OxRdtase"/>
</dbReference>
<organism evidence="3 4">
    <name type="scientific">Mesorhizobium atlanticum</name>
    <dbReference type="NCBI Taxonomy" id="2233532"/>
    <lineage>
        <taxon>Bacteria</taxon>
        <taxon>Pseudomonadati</taxon>
        <taxon>Pseudomonadota</taxon>
        <taxon>Alphaproteobacteria</taxon>
        <taxon>Hyphomicrobiales</taxon>
        <taxon>Phyllobacteriaceae</taxon>
        <taxon>Mesorhizobium</taxon>
    </lineage>
</organism>
<dbReference type="GO" id="GO:0016491">
    <property type="term" value="F:oxidoreductase activity"/>
    <property type="evidence" value="ECO:0007669"/>
    <property type="project" value="UniProtKB-KW"/>
</dbReference>
<dbReference type="PANTHER" id="PTHR13847:SF281">
    <property type="entry name" value="FAD DEPENDENT OXIDOREDUCTASE DOMAIN-CONTAINING PROTEIN"/>
    <property type="match status" value="1"/>
</dbReference>
<dbReference type="SUPFAM" id="SSF51905">
    <property type="entry name" value="FAD/NAD(P)-binding domain"/>
    <property type="match status" value="1"/>
</dbReference>
<dbReference type="Proteomes" id="UP000251956">
    <property type="component" value="Unassembled WGS sequence"/>
</dbReference>
<protein>
    <submittedName>
        <fullName evidence="3">FAD-dependent oxidoreductase</fullName>
    </submittedName>
</protein>
<dbReference type="EMBL" id="QMBQ01000009">
    <property type="protein sequence ID" value="RAZ73014.1"/>
    <property type="molecule type" value="Genomic_DNA"/>
</dbReference>
<evidence type="ECO:0000256" key="1">
    <source>
        <dbReference type="ARBA" id="ARBA00023002"/>
    </source>
</evidence>